<proteinExistence type="predicted"/>
<keyword evidence="2" id="KW-1185">Reference proteome</keyword>
<evidence type="ECO:0000313" key="2">
    <source>
        <dbReference type="Proteomes" id="UP000000311"/>
    </source>
</evidence>
<dbReference type="AlphaFoldDB" id="E2AYA2"/>
<evidence type="ECO:0000313" key="1">
    <source>
        <dbReference type="EMBL" id="EFN61585.1"/>
    </source>
</evidence>
<accession>E2AYA2</accession>
<dbReference type="Proteomes" id="UP000000311">
    <property type="component" value="Unassembled WGS sequence"/>
</dbReference>
<dbReference type="EMBL" id="GL443836">
    <property type="protein sequence ID" value="EFN61585.1"/>
    <property type="molecule type" value="Genomic_DNA"/>
</dbReference>
<reference evidence="1 2" key="1">
    <citation type="journal article" date="2010" name="Science">
        <title>Genomic comparison of the ants Camponotus floridanus and Harpegnathos saltator.</title>
        <authorList>
            <person name="Bonasio R."/>
            <person name="Zhang G."/>
            <person name="Ye C."/>
            <person name="Mutti N.S."/>
            <person name="Fang X."/>
            <person name="Qin N."/>
            <person name="Donahue G."/>
            <person name="Yang P."/>
            <person name="Li Q."/>
            <person name="Li C."/>
            <person name="Zhang P."/>
            <person name="Huang Z."/>
            <person name="Berger S.L."/>
            <person name="Reinberg D."/>
            <person name="Wang J."/>
            <person name="Liebig J."/>
        </authorList>
    </citation>
    <scope>NUCLEOTIDE SEQUENCE [LARGE SCALE GENOMIC DNA]</scope>
    <source>
        <strain evidence="2">C129</strain>
    </source>
</reference>
<organism evidence="2">
    <name type="scientific">Camponotus floridanus</name>
    <name type="common">Florida carpenter ant</name>
    <dbReference type="NCBI Taxonomy" id="104421"/>
    <lineage>
        <taxon>Eukaryota</taxon>
        <taxon>Metazoa</taxon>
        <taxon>Ecdysozoa</taxon>
        <taxon>Arthropoda</taxon>
        <taxon>Hexapoda</taxon>
        <taxon>Insecta</taxon>
        <taxon>Pterygota</taxon>
        <taxon>Neoptera</taxon>
        <taxon>Endopterygota</taxon>
        <taxon>Hymenoptera</taxon>
        <taxon>Apocrita</taxon>
        <taxon>Aculeata</taxon>
        <taxon>Formicoidea</taxon>
        <taxon>Formicidae</taxon>
        <taxon>Formicinae</taxon>
        <taxon>Camponotus</taxon>
    </lineage>
</organism>
<sequence length="176" mass="20323">MHKFRTLPYKKNLTESRVPLTQNWIKGIRESRSLDVKSKFGRASPNRIEMARTADRRKLAFGSYPNLSERARPYRYPKIRSEGIYAPTRAISPYKKGHISISNYIFLIRSMQHASAAILKILSKAQVAEDKRWNELRLRRVISVLTHKCNPDPQLTSHGRCSEPPRIECSRSSCIA</sequence>
<dbReference type="InParanoid" id="E2AYA2"/>
<protein>
    <submittedName>
        <fullName evidence="1">Uncharacterized protein</fullName>
    </submittedName>
</protein>
<name>E2AYA2_CAMFO</name>
<gene>
    <name evidence="1" type="ORF">EAG_05436</name>
</gene>